<comment type="caution">
    <text evidence="1">The sequence shown here is derived from an EMBL/GenBank/DDBJ whole genome shotgun (WGS) entry which is preliminary data.</text>
</comment>
<evidence type="ECO:0000313" key="2">
    <source>
        <dbReference type="Proteomes" id="UP001055072"/>
    </source>
</evidence>
<dbReference type="EMBL" id="MU274914">
    <property type="protein sequence ID" value="KAI0088374.1"/>
    <property type="molecule type" value="Genomic_DNA"/>
</dbReference>
<dbReference type="Proteomes" id="UP001055072">
    <property type="component" value="Unassembled WGS sequence"/>
</dbReference>
<sequence>MTRTERATSPRAMLKDRSESKTGIDKHTPKGGAGTHNWGSLKDERDIEEEAIYDEEQDIEKSEANVPPQPRRESKSSPPLSEEEKSQAVEYRKKALKSPDLDLGAIARTSSAVSNHSPEPVIPVTSDAATANRPY</sequence>
<reference evidence="1" key="1">
    <citation type="journal article" date="2021" name="Environ. Microbiol.">
        <title>Gene family expansions and transcriptome signatures uncover fungal adaptations to wood decay.</title>
        <authorList>
            <person name="Hage H."/>
            <person name="Miyauchi S."/>
            <person name="Viragh M."/>
            <person name="Drula E."/>
            <person name="Min B."/>
            <person name="Chaduli D."/>
            <person name="Navarro D."/>
            <person name="Favel A."/>
            <person name="Norest M."/>
            <person name="Lesage-Meessen L."/>
            <person name="Balint B."/>
            <person name="Merenyi Z."/>
            <person name="de Eugenio L."/>
            <person name="Morin E."/>
            <person name="Martinez A.T."/>
            <person name="Baldrian P."/>
            <person name="Stursova M."/>
            <person name="Martinez M.J."/>
            <person name="Novotny C."/>
            <person name="Magnuson J.K."/>
            <person name="Spatafora J.W."/>
            <person name="Maurice S."/>
            <person name="Pangilinan J."/>
            <person name="Andreopoulos W."/>
            <person name="LaButti K."/>
            <person name="Hundley H."/>
            <person name="Na H."/>
            <person name="Kuo A."/>
            <person name="Barry K."/>
            <person name="Lipzen A."/>
            <person name="Henrissat B."/>
            <person name="Riley R."/>
            <person name="Ahrendt S."/>
            <person name="Nagy L.G."/>
            <person name="Grigoriev I.V."/>
            <person name="Martin F."/>
            <person name="Rosso M.N."/>
        </authorList>
    </citation>
    <scope>NUCLEOTIDE SEQUENCE</scope>
    <source>
        <strain evidence="1">CBS 384.51</strain>
    </source>
</reference>
<organism evidence="1 2">
    <name type="scientific">Irpex rosettiformis</name>
    <dbReference type="NCBI Taxonomy" id="378272"/>
    <lineage>
        <taxon>Eukaryota</taxon>
        <taxon>Fungi</taxon>
        <taxon>Dikarya</taxon>
        <taxon>Basidiomycota</taxon>
        <taxon>Agaricomycotina</taxon>
        <taxon>Agaricomycetes</taxon>
        <taxon>Polyporales</taxon>
        <taxon>Irpicaceae</taxon>
        <taxon>Irpex</taxon>
    </lineage>
</organism>
<accession>A0ACB8U2S1</accession>
<proteinExistence type="predicted"/>
<gene>
    <name evidence="1" type="ORF">BDY19DRAFT_950596</name>
</gene>
<name>A0ACB8U2S1_9APHY</name>
<keyword evidence="2" id="KW-1185">Reference proteome</keyword>
<evidence type="ECO:0000313" key="1">
    <source>
        <dbReference type="EMBL" id="KAI0088374.1"/>
    </source>
</evidence>
<protein>
    <submittedName>
        <fullName evidence="1">Uncharacterized protein</fullName>
    </submittedName>
</protein>